<organism evidence="1 2">
    <name type="scientific">Amphibalanus amphitrite</name>
    <name type="common">Striped barnacle</name>
    <name type="synonym">Balanus amphitrite</name>
    <dbReference type="NCBI Taxonomy" id="1232801"/>
    <lineage>
        <taxon>Eukaryota</taxon>
        <taxon>Metazoa</taxon>
        <taxon>Ecdysozoa</taxon>
        <taxon>Arthropoda</taxon>
        <taxon>Crustacea</taxon>
        <taxon>Multicrustacea</taxon>
        <taxon>Cirripedia</taxon>
        <taxon>Thoracica</taxon>
        <taxon>Thoracicalcarea</taxon>
        <taxon>Balanomorpha</taxon>
        <taxon>Balanoidea</taxon>
        <taxon>Balanidae</taxon>
        <taxon>Amphibalaninae</taxon>
        <taxon>Amphibalanus</taxon>
    </lineage>
</organism>
<dbReference type="AlphaFoldDB" id="A0A6A4WH37"/>
<name>A0A6A4WH37_AMPAM</name>
<evidence type="ECO:0000313" key="1">
    <source>
        <dbReference type="EMBL" id="KAF0301358.1"/>
    </source>
</evidence>
<reference evidence="1 2" key="1">
    <citation type="submission" date="2019-07" db="EMBL/GenBank/DDBJ databases">
        <title>Draft genome assembly of a fouling barnacle, Amphibalanus amphitrite (Darwin, 1854): The first reference genome for Thecostraca.</title>
        <authorList>
            <person name="Kim W."/>
        </authorList>
    </citation>
    <scope>NUCLEOTIDE SEQUENCE [LARGE SCALE GENOMIC DNA]</scope>
    <source>
        <strain evidence="1">SNU_AA5</strain>
        <tissue evidence="1">Soma without cirri and trophi</tissue>
    </source>
</reference>
<proteinExistence type="predicted"/>
<dbReference type="Proteomes" id="UP000440578">
    <property type="component" value="Unassembled WGS sequence"/>
</dbReference>
<sequence>MTRRLPPISINFSGSTIASSSTVKNLVLSRCCLARRAACLLMLYTSALRPDAETAAALHGALSAVVPAVGDLRLRPNRPPADAPHIYM</sequence>
<protein>
    <submittedName>
        <fullName evidence="1">Uncharacterized protein</fullName>
    </submittedName>
</protein>
<accession>A0A6A4WH37</accession>
<keyword evidence="2" id="KW-1185">Reference proteome</keyword>
<gene>
    <name evidence="1" type="ORF">FJT64_026292</name>
</gene>
<evidence type="ECO:0000313" key="2">
    <source>
        <dbReference type="Proteomes" id="UP000440578"/>
    </source>
</evidence>
<dbReference type="EMBL" id="VIIS01001172">
    <property type="protein sequence ID" value="KAF0301358.1"/>
    <property type="molecule type" value="Genomic_DNA"/>
</dbReference>
<comment type="caution">
    <text evidence="1">The sequence shown here is derived from an EMBL/GenBank/DDBJ whole genome shotgun (WGS) entry which is preliminary data.</text>
</comment>